<dbReference type="EMBL" id="BAAADJ010000020">
    <property type="protein sequence ID" value="GAA0328860.1"/>
    <property type="molecule type" value="Genomic_DNA"/>
</dbReference>
<sequence length="359" mass="40581">MKQYNVGIIGTGFGGLVQGPIFDLHPGFNVQAISSVSGQTSEEITKKTGFTNVYTNWKEMLRNEELDLIVVSSIPTQHYEMAKEAIVTKHHVLCEKPFTTKADDSRQLIQLKNHWKKTGFIDLEWRFQPTRQKAKRLIEEGILGDIIHIDFETSMPGYKGLTTAPRGWLGDKNAYGGMFGALGSHMVDAIHWLTDSKITKVFGRLKTVVPELKNEAGEVMERRTTDDLFTITGDTQSGASFTLQTVTPVRHGFGSSLRIYGTKGTIQILNDQKMLLAVGDEGFEEVELNLEPVPETLHKRAERYYHAFYAHIDAIYNYLRDDEKHPDLPFFEDGHQKQLVMDAVFESVKNGKLTKVTKE</sequence>
<protein>
    <submittedName>
        <fullName evidence="4">Gfo/Idh/MocA family oxidoreductase</fullName>
    </submittedName>
</protein>
<reference evidence="5" key="1">
    <citation type="journal article" date="2019" name="Int. J. Syst. Evol. Microbiol.">
        <title>The Global Catalogue of Microorganisms (GCM) 10K type strain sequencing project: providing services to taxonomists for standard genome sequencing and annotation.</title>
        <authorList>
            <consortium name="The Broad Institute Genomics Platform"/>
            <consortium name="The Broad Institute Genome Sequencing Center for Infectious Disease"/>
            <person name="Wu L."/>
            <person name="Ma J."/>
        </authorList>
    </citation>
    <scope>NUCLEOTIDE SEQUENCE [LARGE SCALE GENOMIC DNA]</scope>
    <source>
        <strain evidence="5">JCM 9731</strain>
    </source>
</reference>
<dbReference type="Pfam" id="PF22725">
    <property type="entry name" value="GFO_IDH_MocA_C3"/>
    <property type="match status" value="1"/>
</dbReference>
<dbReference type="InterPro" id="IPR055170">
    <property type="entry name" value="GFO_IDH_MocA-like_dom"/>
</dbReference>
<dbReference type="SUPFAM" id="SSF51735">
    <property type="entry name" value="NAD(P)-binding Rossmann-fold domains"/>
    <property type="match status" value="1"/>
</dbReference>
<evidence type="ECO:0000313" key="5">
    <source>
        <dbReference type="Proteomes" id="UP001500782"/>
    </source>
</evidence>
<evidence type="ECO:0000256" key="1">
    <source>
        <dbReference type="ARBA" id="ARBA00023002"/>
    </source>
</evidence>
<dbReference type="RefSeq" id="WP_343798558.1">
    <property type="nucleotide sequence ID" value="NZ_BAAADJ010000020.1"/>
</dbReference>
<feature type="domain" description="Gfo/Idh/MocA-like oxidoreductase N-terminal" evidence="2">
    <location>
        <begin position="5"/>
        <end position="113"/>
    </location>
</feature>
<dbReference type="PANTHER" id="PTHR43818">
    <property type="entry name" value="BCDNA.GH03377"/>
    <property type="match status" value="1"/>
</dbReference>
<dbReference type="InterPro" id="IPR000683">
    <property type="entry name" value="Gfo/Idh/MocA-like_OxRdtase_N"/>
</dbReference>
<accession>A0ABP3FX02</accession>
<organism evidence="4 5">
    <name type="scientific">Bacillus carboniphilus</name>
    <dbReference type="NCBI Taxonomy" id="86663"/>
    <lineage>
        <taxon>Bacteria</taxon>
        <taxon>Bacillati</taxon>
        <taxon>Bacillota</taxon>
        <taxon>Bacilli</taxon>
        <taxon>Bacillales</taxon>
        <taxon>Bacillaceae</taxon>
        <taxon>Bacillus</taxon>
    </lineage>
</organism>
<evidence type="ECO:0000259" key="3">
    <source>
        <dbReference type="Pfam" id="PF22725"/>
    </source>
</evidence>
<proteinExistence type="predicted"/>
<dbReference type="InterPro" id="IPR050463">
    <property type="entry name" value="Gfo/Idh/MocA_oxidrdct_glycsds"/>
</dbReference>
<keyword evidence="1" id="KW-0560">Oxidoreductase</keyword>
<dbReference type="SUPFAM" id="SSF55347">
    <property type="entry name" value="Glyceraldehyde-3-phosphate dehydrogenase-like, C-terminal domain"/>
    <property type="match status" value="1"/>
</dbReference>
<dbReference type="Pfam" id="PF01408">
    <property type="entry name" value="GFO_IDH_MocA"/>
    <property type="match status" value="1"/>
</dbReference>
<name>A0ABP3FX02_9BACI</name>
<dbReference type="Proteomes" id="UP001500782">
    <property type="component" value="Unassembled WGS sequence"/>
</dbReference>
<dbReference type="Gene3D" id="3.30.360.10">
    <property type="entry name" value="Dihydrodipicolinate Reductase, domain 2"/>
    <property type="match status" value="1"/>
</dbReference>
<gene>
    <name evidence="4" type="ORF">GCM10008967_19220</name>
</gene>
<evidence type="ECO:0000313" key="4">
    <source>
        <dbReference type="EMBL" id="GAA0328860.1"/>
    </source>
</evidence>
<dbReference type="InterPro" id="IPR036291">
    <property type="entry name" value="NAD(P)-bd_dom_sf"/>
</dbReference>
<keyword evidence="5" id="KW-1185">Reference proteome</keyword>
<feature type="domain" description="GFO/IDH/MocA-like oxidoreductase" evidence="3">
    <location>
        <begin position="132"/>
        <end position="266"/>
    </location>
</feature>
<comment type="caution">
    <text evidence="4">The sequence shown here is derived from an EMBL/GenBank/DDBJ whole genome shotgun (WGS) entry which is preliminary data.</text>
</comment>
<dbReference type="Gene3D" id="3.40.50.720">
    <property type="entry name" value="NAD(P)-binding Rossmann-like Domain"/>
    <property type="match status" value="1"/>
</dbReference>
<dbReference type="PANTHER" id="PTHR43818:SF11">
    <property type="entry name" value="BCDNA.GH03377"/>
    <property type="match status" value="1"/>
</dbReference>
<evidence type="ECO:0000259" key="2">
    <source>
        <dbReference type="Pfam" id="PF01408"/>
    </source>
</evidence>